<accession>D4DMY1</accession>
<protein>
    <submittedName>
        <fullName evidence="1">Putative isocitrate lyase</fullName>
    </submittedName>
</protein>
<sequence>MANYQEEIKAAEQVKEAHGQGWAAITPEYVARMRLQNRFKTGLDIAKYTAAIMRRDMAEYDANPANYTQSLGCWHGFIGQQKLIAVKNTIKPRTNATSTFPAGWLPVCVPSSARCPTNPCTKKPLSPH</sequence>
<proteinExistence type="predicted"/>
<organism evidence="1 2">
    <name type="scientific">Neisseria elongata subsp. glycolytica ATCC 29315</name>
    <dbReference type="NCBI Taxonomy" id="546263"/>
    <lineage>
        <taxon>Bacteria</taxon>
        <taxon>Pseudomonadati</taxon>
        <taxon>Pseudomonadota</taxon>
        <taxon>Betaproteobacteria</taxon>
        <taxon>Neisseriales</taxon>
        <taxon>Neisseriaceae</taxon>
        <taxon>Neisseria</taxon>
    </lineage>
</organism>
<gene>
    <name evidence="1" type="ORF">NEIELOOT_00405</name>
</gene>
<dbReference type="EMBL" id="ADBF01000012">
    <property type="protein sequence ID" value="EFE50699.1"/>
    <property type="molecule type" value="Genomic_DNA"/>
</dbReference>
<dbReference type="Proteomes" id="UP000005536">
    <property type="component" value="Unassembled WGS sequence"/>
</dbReference>
<dbReference type="AlphaFoldDB" id="D4DMY1"/>
<keyword evidence="1" id="KW-0456">Lyase</keyword>
<evidence type="ECO:0000313" key="1">
    <source>
        <dbReference type="EMBL" id="EFE50699.1"/>
    </source>
</evidence>
<dbReference type="GO" id="GO:0016829">
    <property type="term" value="F:lyase activity"/>
    <property type="evidence" value="ECO:0007669"/>
    <property type="project" value="UniProtKB-KW"/>
</dbReference>
<comment type="caution">
    <text evidence="1">The sequence shown here is derived from an EMBL/GenBank/DDBJ whole genome shotgun (WGS) entry which is preliminary data.</text>
</comment>
<name>D4DMY1_NEIEG</name>
<dbReference type="SUPFAM" id="SSF51621">
    <property type="entry name" value="Phosphoenolpyruvate/pyruvate domain"/>
    <property type="match status" value="1"/>
</dbReference>
<dbReference type="Gene3D" id="3.20.20.60">
    <property type="entry name" value="Phosphoenolpyruvate-binding domains"/>
    <property type="match status" value="1"/>
</dbReference>
<reference evidence="1 2" key="1">
    <citation type="submission" date="2010-02" db="EMBL/GenBank/DDBJ databases">
        <authorList>
            <person name="Weinstock G."/>
            <person name="Sodergren E."/>
            <person name="Clifton S."/>
            <person name="Fulton L."/>
            <person name="Fulton B."/>
            <person name="Courtney L."/>
            <person name="Fronick C."/>
            <person name="Harrison M."/>
            <person name="Strong C."/>
            <person name="Farmer C."/>
            <person name="Delahaunty K."/>
            <person name="Markovic C."/>
            <person name="Hall O."/>
            <person name="Minx P."/>
            <person name="Tomlinson C."/>
            <person name="Mitreva M."/>
            <person name="Nelson J."/>
            <person name="Hou S."/>
            <person name="Wollam A."/>
            <person name="Pepin K.H."/>
            <person name="Johnson M."/>
            <person name="Bhonagiri V."/>
            <person name="Zhang X."/>
            <person name="Suruliraj S."/>
            <person name="Warren W."/>
            <person name="Chinwalla A."/>
            <person name="Mardis E.R."/>
            <person name="Wilson R.K."/>
        </authorList>
    </citation>
    <scope>NUCLEOTIDE SEQUENCE [LARGE SCALE GENOMIC DNA]</scope>
    <source>
        <strain evidence="1 2">ATCC 29315</strain>
    </source>
</reference>
<evidence type="ECO:0000313" key="2">
    <source>
        <dbReference type="Proteomes" id="UP000005536"/>
    </source>
</evidence>
<dbReference type="InterPro" id="IPR015813">
    <property type="entry name" value="Pyrv/PenolPyrv_kinase-like_dom"/>
</dbReference>
<dbReference type="InterPro" id="IPR040442">
    <property type="entry name" value="Pyrv_kinase-like_dom_sf"/>
</dbReference>